<reference evidence="3" key="1">
    <citation type="submission" date="2017-09" db="EMBL/GenBank/DDBJ databases">
        <title>Depth-based differentiation of microbial function through sediment-hosted aquifers and enrichment of novel symbionts in the deep terrestrial subsurface.</title>
        <authorList>
            <person name="Probst A.J."/>
            <person name="Ladd B."/>
            <person name="Jarett J.K."/>
            <person name="Geller-Mcgrath D.E."/>
            <person name="Sieber C.M.K."/>
            <person name="Emerson J.B."/>
            <person name="Anantharaman K."/>
            <person name="Thomas B.C."/>
            <person name="Malmstrom R."/>
            <person name="Stieglmeier M."/>
            <person name="Klingl A."/>
            <person name="Woyke T."/>
            <person name="Ryan C.M."/>
            <person name="Banfield J.F."/>
        </authorList>
    </citation>
    <scope>NUCLEOTIDE SEQUENCE [LARGE SCALE GENOMIC DNA]</scope>
</reference>
<keyword evidence="1" id="KW-0812">Transmembrane</keyword>
<dbReference type="Pfam" id="PF04020">
    <property type="entry name" value="Phage_holin_4_2"/>
    <property type="match status" value="1"/>
</dbReference>
<organism evidence="2 3">
    <name type="scientific">Candidatus Nealsonbacteria bacterium CG08_land_8_20_14_0_20_43_11</name>
    <dbReference type="NCBI Taxonomy" id="1974706"/>
    <lineage>
        <taxon>Bacteria</taxon>
        <taxon>Candidatus Nealsoniibacteriota</taxon>
    </lineage>
</organism>
<name>A0A2M6T160_9BACT</name>
<gene>
    <name evidence="2" type="ORF">COT34_00410</name>
</gene>
<sequence>MLWRLLLNVVSGIGGLWLADKFVQGVDFNGPLFIIPKNTAEIGQVLGTLAFVGAFWGFLNFFVKPILKTVTLPLRIITLNLFSLVIAMGLVWLVDILSLELVINGLIPLFWTTLILWALSSFLVAWLPDK</sequence>
<feature type="transmembrane region" description="Helical" evidence="1">
    <location>
        <begin position="106"/>
        <end position="127"/>
    </location>
</feature>
<evidence type="ECO:0008006" key="4">
    <source>
        <dbReference type="Google" id="ProtNLM"/>
    </source>
</evidence>
<accession>A0A2M6T160</accession>
<dbReference type="InterPro" id="IPR007165">
    <property type="entry name" value="Phage_holin_4_2"/>
</dbReference>
<evidence type="ECO:0000313" key="2">
    <source>
        <dbReference type="EMBL" id="PIS39059.1"/>
    </source>
</evidence>
<dbReference type="Proteomes" id="UP000229390">
    <property type="component" value="Unassembled WGS sequence"/>
</dbReference>
<feature type="transmembrane region" description="Helical" evidence="1">
    <location>
        <begin position="42"/>
        <end position="62"/>
    </location>
</feature>
<dbReference type="AlphaFoldDB" id="A0A2M6T160"/>
<keyword evidence="1" id="KW-1133">Transmembrane helix</keyword>
<evidence type="ECO:0000256" key="1">
    <source>
        <dbReference type="SAM" id="Phobius"/>
    </source>
</evidence>
<feature type="transmembrane region" description="Helical" evidence="1">
    <location>
        <begin position="74"/>
        <end position="94"/>
    </location>
</feature>
<keyword evidence="1" id="KW-0472">Membrane</keyword>
<comment type="caution">
    <text evidence="2">The sequence shown here is derived from an EMBL/GenBank/DDBJ whole genome shotgun (WGS) entry which is preliminary data.</text>
</comment>
<protein>
    <recommendedName>
        <fullName evidence="4">Phage holin family protein</fullName>
    </recommendedName>
</protein>
<evidence type="ECO:0000313" key="3">
    <source>
        <dbReference type="Proteomes" id="UP000229390"/>
    </source>
</evidence>
<proteinExistence type="predicted"/>
<dbReference type="EMBL" id="PEYE01000009">
    <property type="protein sequence ID" value="PIS39059.1"/>
    <property type="molecule type" value="Genomic_DNA"/>
</dbReference>